<dbReference type="InterPro" id="IPR049449">
    <property type="entry name" value="TesB_ACOT8-like_N"/>
</dbReference>
<evidence type="ECO:0000259" key="4">
    <source>
        <dbReference type="Pfam" id="PF20789"/>
    </source>
</evidence>
<comment type="caution">
    <text evidence="5">The sequence shown here is derived from an EMBL/GenBank/DDBJ whole genome shotgun (WGS) entry which is preliminary data.</text>
</comment>
<gene>
    <name evidence="5" type="ORF">ACFQWG_05475</name>
</gene>
<evidence type="ECO:0000313" key="5">
    <source>
        <dbReference type="EMBL" id="MFC7580659.1"/>
    </source>
</evidence>
<keyword evidence="2" id="KW-0378">Hydrolase</keyword>
<organism evidence="5 6">
    <name type="scientific">Schaalia naturae</name>
    <dbReference type="NCBI Taxonomy" id="635203"/>
    <lineage>
        <taxon>Bacteria</taxon>
        <taxon>Bacillati</taxon>
        <taxon>Actinomycetota</taxon>
        <taxon>Actinomycetes</taxon>
        <taxon>Actinomycetales</taxon>
        <taxon>Actinomycetaceae</taxon>
        <taxon>Schaalia</taxon>
    </lineage>
</organism>
<dbReference type="Proteomes" id="UP001596527">
    <property type="component" value="Unassembled WGS sequence"/>
</dbReference>
<evidence type="ECO:0000256" key="1">
    <source>
        <dbReference type="ARBA" id="ARBA00006538"/>
    </source>
</evidence>
<evidence type="ECO:0000259" key="3">
    <source>
        <dbReference type="Pfam" id="PF13622"/>
    </source>
</evidence>
<dbReference type="PANTHER" id="PTHR11066:SF34">
    <property type="entry name" value="ACYL-COENZYME A THIOESTERASE 8"/>
    <property type="match status" value="1"/>
</dbReference>
<protein>
    <submittedName>
        <fullName evidence="5">Acyl-CoA thioesterase</fullName>
    </submittedName>
</protein>
<reference evidence="6" key="1">
    <citation type="journal article" date="2019" name="Int. J. Syst. Evol. Microbiol.">
        <title>The Global Catalogue of Microorganisms (GCM) 10K type strain sequencing project: providing services to taxonomists for standard genome sequencing and annotation.</title>
        <authorList>
            <consortium name="The Broad Institute Genomics Platform"/>
            <consortium name="The Broad Institute Genome Sequencing Center for Infectious Disease"/>
            <person name="Wu L."/>
            <person name="Ma J."/>
        </authorList>
    </citation>
    <scope>NUCLEOTIDE SEQUENCE [LARGE SCALE GENOMIC DNA]</scope>
    <source>
        <strain evidence="6">CCUG 56698</strain>
    </source>
</reference>
<sequence length="316" mass="34924">MTLPVDVPVISDEPVASVLRILRLRESGDDLFEALSLPQVRRVYGGQVIAQALLAAQATLEDPSRLPHSLHAYFLRGGDPGAPFQLRAERLRDGRSFSDRRVTCRQDDREILSMLCSFQGTEHGLSFEPAAPEVPDPRDLPSALELFRSMDHPVGRFLGKTAAFDVRHIQHELYTRADKAPSARQQLWMRPRAEIPPAAAQVVHRALLAYAIDQVMMEPAMRATGVSWMTPGMSAASLDHAMWFHRDIDINQWLLFDGVCSQVGNGRVLTHTRVFAPQGRLVAEATQQAMLRIPLEGHGGSGRWGFGEEAGPAAAQ</sequence>
<keyword evidence="6" id="KW-1185">Reference proteome</keyword>
<dbReference type="InterPro" id="IPR003703">
    <property type="entry name" value="Acyl_CoA_thio"/>
</dbReference>
<evidence type="ECO:0000313" key="6">
    <source>
        <dbReference type="Proteomes" id="UP001596527"/>
    </source>
</evidence>
<comment type="similarity">
    <text evidence="1">Belongs to the C/M/P thioester hydrolase family.</text>
</comment>
<dbReference type="EMBL" id="JBHTEF010000001">
    <property type="protein sequence ID" value="MFC7580659.1"/>
    <property type="molecule type" value="Genomic_DNA"/>
</dbReference>
<evidence type="ECO:0000256" key="2">
    <source>
        <dbReference type="ARBA" id="ARBA00022801"/>
    </source>
</evidence>
<dbReference type="InterPro" id="IPR029069">
    <property type="entry name" value="HotDog_dom_sf"/>
</dbReference>
<dbReference type="SUPFAM" id="SSF54637">
    <property type="entry name" value="Thioesterase/thiol ester dehydrase-isomerase"/>
    <property type="match status" value="2"/>
</dbReference>
<dbReference type="CDD" id="cd03445">
    <property type="entry name" value="Thioesterase_II_repeat2"/>
    <property type="match status" value="1"/>
</dbReference>
<feature type="domain" description="Acyl-CoA thioesterase-like N-terminal HotDog" evidence="3">
    <location>
        <begin position="41"/>
        <end position="119"/>
    </location>
</feature>
<dbReference type="Pfam" id="PF13622">
    <property type="entry name" value="4HBT_3"/>
    <property type="match status" value="1"/>
</dbReference>
<dbReference type="Gene3D" id="2.40.160.210">
    <property type="entry name" value="Acyl-CoA thioesterase, double hotdog domain"/>
    <property type="match status" value="1"/>
</dbReference>
<dbReference type="InterPro" id="IPR042171">
    <property type="entry name" value="Acyl-CoA_hotdog"/>
</dbReference>
<dbReference type="Pfam" id="PF20789">
    <property type="entry name" value="4HBT_3C"/>
    <property type="match status" value="1"/>
</dbReference>
<accession>A0ABW2SLG6</accession>
<dbReference type="PANTHER" id="PTHR11066">
    <property type="entry name" value="ACYL-COA THIOESTERASE"/>
    <property type="match status" value="1"/>
</dbReference>
<dbReference type="RefSeq" id="WP_380972922.1">
    <property type="nucleotide sequence ID" value="NZ_JBHTEF010000001.1"/>
</dbReference>
<feature type="domain" description="Acyl-CoA thioesterase-like C-terminal" evidence="4">
    <location>
        <begin position="158"/>
        <end position="290"/>
    </location>
</feature>
<dbReference type="CDD" id="cd03444">
    <property type="entry name" value="Thioesterase_II_repeat1"/>
    <property type="match status" value="1"/>
</dbReference>
<dbReference type="InterPro" id="IPR049450">
    <property type="entry name" value="ACOT8-like_C"/>
</dbReference>
<name>A0ABW2SLG6_9ACTO</name>
<proteinExistence type="inferred from homology"/>